<dbReference type="Proteomes" id="UP000824136">
    <property type="component" value="Unassembled WGS sequence"/>
</dbReference>
<dbReference type="InterPro" id="IPR000595">
    <property type="entry name" value="cNMP-bd_dom"/>
</dbReference>
<reference evidence="5" key="1">
    <citation type="submission" date="2020-10" db="EMBL/GenBank/DDBJ databases">
        <authorList>
            <person name="Gilroy R."/>
        </authorList>
    </citation>
    <scope>NUCLEOTIDE SEQUENCE</scope>
    <source>
        <strain evidence="5">CHK33-4379</strain>
    </source>
</reference>
<dbReference type="SUPFAM" id="SSF51206">
    <property type="entry name" value="cAMP-binding domain-like"/>
    <property type="match status" value="1"/>
</dbReference>
<keyword evidence="2" id="KW-0238">DNA-binding</keyword>
<evidence type="ECO:0000313" key="5">
    <source>
        <dbReference type="EMBL" id="HIT58180.1"/>
    </source>
</evidence>
<organism evidence="5 6">
    <name type="scientific">Candidatus Faeciplasma pullistercoris</name>
    <dbReference type="NCBI Taxonomy" id="2840800"/>
    <lineage>
        <taxon>Bacteria</taxon>
        <taxon>Bacillati</taxon>
        <taxon>Bacillota</taxon>
        <taxon>Clostridia</taxon>
        <taxon>Eubacteriales</taxon>
        <taxon>Oscillospiraceae</taxon>
        <taxon>Oscillospiraceae incertae sedis</taxon>
        <taxon>Candidatus Faeciplasma</taxon>
    </lineage>
</organism>
<name>A0A9D1GTJ1_9FIRM</name>
<keyword evidence="1" id="KW-0805">Transcription regulation</keyword>
<dbReference type="Pfam" id="PF13545">
    <property type="entry name" value="HTH_Crp_2"/>
    <property type="match status" value="1"/>
</dbReference>
<dbReference type="InterPro" id="IPR036390">
    <property type="entry name" value="WH_DNA-bd_sf"/>
</dbReference>
<dbReference type="Gene3D" id="2.60.120.10">
    <property type="entry name" value="Jelly Rolls"/>
    <property type="match status" value="1"/>
</dbReference>
<dbReference type="InterPro" id="IPR012318">
    <property type="entry name" value="HTH_CRP"/>
</dbReference>
<evidence type="ECO:0000256" key="1">
    <source>
        <dbReference type="ARBA" id="ARBA00023015"/>
    </source>
</evidence>
<dbReference type="GO" id="GO:0003677">
    <property type="term" value="F:DNA binding"/>
    <property type="evidence" value="ECO:0007669"/>
    <property type="project" value="UniProtKB-KW"/>
</dbReference>
<sequence>MNAERKLIESAFSRSALFEGMTPDSGWFVREYRKGDNIPESPDGIGCVGVIIRGCAQVSPREQGAVSVLTQGAEFGICNIFVAEEMPTVLTAKTACLVAYIPKERFAGRLSSDSVLMYRYVRLCNEKMIYLADKLRLMSIPGCEARLAYWLSKTSAGRSRIKINLRKDELARWLGMSRASLFRAITGLERKGVIKSFGDIITILKSTDELLELEGGK</sequence>
<gene>
    <name evidence="5" type="ORF">IAC39_00415</name>
</gene>
<dbReference type="InterPro" id="IPR018490">
    <property type="entry name" value="cNMP-bd_dom_sf"/>
</dbReference>
<evidence type="ECO:0000313" key="6">
    <source>
        <dbReference type="Proteomes" id="UP000824136"/>
    </source>
</evidence>
<evidence type="ECO:0000256" key="2">
    <source>
        <dbReference type="ARBA" id="ARBA00023125"/>
    </source>
</evidence>
<evidence type="ECO:0000256" key="3">
    <source>
        <dbReference type="ARBA" id="ARBA00023163"/>
    </source>
</evidence>
<evidence type="ECO:0000259" key="4">
    <source>
        <dbReference type="PROSITE" id="PS50042"/>
    </source>
</evidence>
<dbReference type="InterPro" id="IPR014710">
    <property type="entry name" value="RmlC-like_jellyroll"/>
</dbReference>
<keyword evidence="3" id="KW-0804">Transcription</keyword>
<feature type="domain" description="Cyclic nucleotide-binding" evidence="4">
    <location>
        <begin position="30"/>
        <end position="106"/>
    </location>
</feature>
<dbReference type="GO" id="GO:0006355">
    <property type="term" value="P:regulation of DNA-templated transcription"/>
    <property type="evidence" value="ECO:0007669"/>
    <property type="project" value="InterPro"/>
</dbReference>
<comment type="caution">
    <text evidence="5">The sequence shown here is derived from an EMBL/GenBank/DDBJ whole genome shotgun (WGS) entry which is preliminary data.</text>
</comment>
<dbReference type="SUPFAM" id="SSF46785">
    <property type="entry name" value="Winged helix' DNA-binding domain"/>
    <property type="match status" value="1"/>
</dbReference>
<dbReference type="EMBL" id="DVLL01000002">
    <property type="protein sequence ID" value="HIT58180.1"/>
    <property type="molecule type" value="Genomic_DNA"/>
</dbReference>
<dbReference type="AlphaFoldDB" id="A0A9D1GTJ1"/>
<accession>A0A9D1GTJ1</accession>
<dbReference type="PROSITE" id="PS50042">
    <property type="entry name" value="CNMP_BINDING_3"/>
    <property type="match status" value="1"/>
</dbReference>
<proteinExistence type="predicted"/>
<protein>
    <submittedName>
        <fullName evidence="5">Crp/Fnr family transcriptional regulator</fullName>
    </submittedName>
</protein>
<reference evidence="5" key="2">
    <citation type="journal article" date="2021" name="PeerJ">
        <title>Extensive microbial diversity within the chicken gut microbiome revealed by metagenomics and culture.</title>
        <authorList>
            <person name="Gilroy R."/>
            <person name="Ravi A."/>
            <person name="Getino M."/>
            <person name="Pursley I."/>
            <person name="Horton D.L."/>
            <person name="Alikhan N.F."/>
            <person name="Baker D."/>
            <person name="Gharbi K."/>
            <person name="Hall N."/>
            <person name="Watson M."/>
            <person name="Adriaenssens E.M."/>
            <person name="Foster-Nyarko E."/>
            <person name="Jarju S."/>
            <person name="Secka A."/>
            <person name="Antonio M."/>
            <person name="Oren A."/>
            <person name="Chaudhuri R.R."/>
            <person name="La Ragione R."/>
            <person name="Hildebrand F."/>
            <person name="Pallen M.J."/>
        </authorList>
    </citation>
    <scope>NUCLEOTIDE SEQUENCE</scope>
    <source>
        <strain evidence="5">CHK33-4379</strain>
    </source>
</reference>